<evidence type="ECO:0000256" key="4">
    <source>
        <dbReference type="ARBA" id="ARBA00023088"/>
    </source>
</evidence>
<dbReference type="AlphaFoldDB" id="A0A9X3HAN9"/>
<evidence type="ECO:0000259" key="7">
    <source>
        <dbReference type="Pfam" id="PF00746"/>
    </source>
</evidence>
<evidence type="ECO:0000256" key="1">
    <source>
        <dbReference type="ARBA" id="ARBA00022512"/>
    </source>
</evidence>
<keyword evidence="2" id="KW-0964">Secreted</keyword>
<reference evidence="8" key="1">
    <citation type="submission" date="2022-07" db="EMBL/GenBank/DDBJ databases">
        <title>Parvimonas micra travels from the subgingival sulcus of the human oral cavity to the colorectal adenocarcinoma.</title>
        <authorList>
            <person name="Conde-Perez K."/>
            <person name="Buetas E."/>
            <person name="Aja-Macaya P."/>
            <person name="Martin-De Arribas E."/>
            <person name="Iglesias-Corras I."/>
            <person name="Trigo-Tasende N."/>
            <person name="Nasser-Ali M."/>
            <person name="Estevez L.S."/>
            <person name="Rumbo-Feal S."/>
            <person name="Otero-Alen B."/>
            <person name="Noguera J.F."/>
            <person name="Concha A."/>
            <person name="Pardinas-Lopez S."/>
            <person name="Carda-Dieguez M."/>
            <person name="Gomez-Randulfe I."/>
            <person name="Martinez-Lago N."/>
            <person name="Ladra S."/>
            <person name="Aparicio L.A."/>
            <person name="Bou G."/>
            <person name="Mira A."/>
            <person name="Vallejo J.A."/>
            <person name="Poza M."/>
        </authorList>
    </citation>
    <scope>NUCLEOTIDE SEQUENCE</scope>
    <source>
        <strain evidence="8">PM79KC-AC-4</strain>
    </source>
</reference>
<sequence length="341" mass="37766">MIQIRPKLIQIIQLTEWFPVNSQQRLQTFFLTGNVINFDYIWEGIQLAGGEDSTDPTTKDIKLTLKYLETAENTFEATQKLLGDILVGDNTEHDKVYEVEKGTKVAFTGSLDVSPVKKQMKDIEEQFKKTNTDPSTIKISDYSSTFTATLTLPEEMDFEGNPQVSLLNDNGKYRIVSSNVSGKTIKVVMTVNKEVKSFAELKDAVNGMEDKLNVVVNGARFNNKALENTNYTVKGTMTGELKAKARETATGNVINFKLNWYAEQLPEGADAINPTSKDITFTLKYVAKKPPVNPTNPTTPGNEKPNNKLPRTGVGTSALYTVLVGISGALVVGLKRRKNEN</sequence>
<feature type="compositionally biased region" description="Low complexity" evidence="5">
    <location>
        <begin position="295"/>
        <end position="308"/>
    </location>
</feature>
<keyword evidence="6" id="KW-1133">Transmembrane helix</keyword>
<name>A0A9X3HAN9_9FIRM</name>
<dbReference type="InterPro" id="IPR019931">
    <property type="entry name" value="LPXTG_anchor"/>
</dbReference>
<evidence type="ECO:0000256" key="6">
    <source>
        <dbReference type="SAM" id="Phobius"/>
    </source>
</evidence>
<evidence type="ECO:0000256" key="2">
    <source>
        <dbReference type="ARBA" id="ARBA00022525"/>
    </source>
</evidence>
<keyword evidence="3" id="KW-0732">Signal</keyword>
<evidence type="ECO:0000313" key="9">
    <source>
        <dbReference type="Proteomes" id="UP001141458"/>
    </source>
</evidence>
<keyword evidence="6" id="KW-0812">Transmembrane</keyword>
<accession>A0A9X3HAN9</accession>
<comment type="caution">
    <text evidence="8">The sequence shown here is derived from an EMBL/GenBank/DDBJ whole genome shotgun (WGS) entry which is preliminary data.</text>
</comment>
<keyword evidence="1" id="KW-0134">Cell wall</keyword>
<proteinExistence type="predicted"/>
<protein>
    <submittedName>
        <fullName evidence="8">LPXTG cell wall anchor domain-containing protein</fullName>
    </submittedName>
</protein>
<dbReference type="EMBL" id="JANDZV010000002">
    <property type="protein sequence ID" value="MCZ7407374.1"/>
    <property type="molecule type" value="Genomic_DNA"/>
</dbReference>
<organism evidence="8 9">
    <name type="scientific">Parvimonas micra</name>
    <dbReference type="NCBI Taxonomy" id="33033"/>
    <lineage>
        <taxon>Bacteria</taxon>
        <taxon>Bacillati</taxon>
        <taxon>Bacillota</taxon>
        <taxon>Tissierellia</taxon>
        <taxon>Tissierellales</taxon>
        <taxon>Peptoniphilaceae</taxon>
        <taxon>Parvimonas</taxon>
    </lineage>
</organism>
<evidence type="ECO:0000313" key="8">
    <source>
        <dbReference type="EMBL" id="MCZ7407374.1"/>
    </source>
</evidence>
<feature type="domain" description="Gram-positive cocci surface proteins LPxTG" evidence="7">
    <location>
        <begin position="304"/>
        <end position="341"/>
    </location>
</feature>
<feature type="transmembrane region" description="Helical" evidence="6">
    <location>
        <begin position="314"/>
        <end position="334"/>
    </location>
</feature>
<evidence type="ECO:0000256" key="3">
    <source>
        <dbReference type="ARBA" id="ARBA00022729"/>
    </source>
</evidence>
<keyword evidence="6" id="KW-0472">Membrane</keyword>
<feature type="region of interest" description="Disordered" evidence="5">
    <location>
        <begin position="289"/>
        <end position="312"/>
    </location>
</feature>
<evidence type="ECO:0000256" key="5">
    <source>
        <dbReference type="SAM" id="MobiDB-lite"/>
    </source>
</evidence>
<dbReference type="Pfam" id="PF00746">
    <property type="entry name" value="Gram_pos_anchor"/>
    <property type="match status" value="1"/>
</dbReference>
<dbReference type="RefSeq" id="WP_269720652.1">
    <property type="nucleotide sequence ID" value="NZ_CP101408.1"/>
</dbReference>
<dbReference type="NCBIfam" id="TIGR01167">
    <property type="entry name" value="LPXTG_anchor"/>
    <property type="match status" value="1"/>
</dbReference>
<dbReference type="Proteomes" id="UP001141458">
    <property type="component" value="Unassembled WGS sequence"/>
</dbReference>
<keyword evidence="4" id="KW-0572">Peptidoglycan-anchor</keyword>
<gene>
    <name evidence="8" type="ORF">NND69_03220</name>
</gene>